<feature type="domain" description="N-acetyltransferase" evidence="1">
    <location>
        <begin position="1"/>
        <end position="147"/>
    </location>
</feature>
<dbReference type="Pfam" id="PF13530">
    <property type="entry name" value="SCP2_2"/>
    <property type="match status" value="1"/>
</dbReference>
<dbReference type="PATRIC" id="fig|1588748.3.peg.1203"/>
<dbReference type="STRING" id="1588748.HMPREF3182_01245"/>
<organism evidence="2 3">
    <name type="scientific">Megasphaera hutchinsoni</name>
    <dbReference type="NCBI Taxonomy" id="1588748"/>
    <lineage>
        <taxon>Bacteria</taxon>
        <taxon>Bacillati</taxon>
        <taxon>Bacillota</taxon>
        <taxon>Negativicutes</taxon>
        <taxon>Veillonellales</taxon>
        <taxon>Veillonellaceae</taxon>
        <taxon>Megasphaera</taxon>
    </lineage>
</organism>
<keyword evidence="2" id="KW-0808">Transferase</keyword>
<dbReference type="InterPro" id="IPR016181">
    <property type="entry name" value="Acyl_CoA_acyltransferase"/>
</dbReference>
<accession>A0A134CE71</accession>
<keyword evidence="3" id="KW-1185">Reference proteome</keyword>
<dbReference type="PANTHER" id="PTHR37817:SF1">
    <property type="entry name" value="N-ACETYLTRANSFERASE EIS"/>
    <property type="match status" value="1"/>
</dbReference>
<dbReference type="GO" id="GO:0034069">
    <property type="term" value="F:aminoglycoside N-acetyltransferase activity"/>
    <property type="evidence" value="ECO:0007669"/>
    <property type="project" value="TreeGrafter"/>
</dbReference>
<evidence type="ECO:0000313" key="2">
    <source>
        <dbReference type="EMBL" id="KXB90491.1"/>
    </source>
</evidence>
<gene>
    <name evidence="2" type="ORF">HMPREF3182_01245</name>
</gene>
<dbReference type="EMBL" id="LSDT01000046">
    <property type="protein sequence ID" value="KXB90491.1"/>
    <property type="molecule type" value="Genomic_DNA"/>
</dbReference>
<dbReference type="InterPro" id="IPR025559">
    <property type="entry name" value="Eis_dom"/>
</dbReference>
<sequence length="387" mass="44919">MNFRISTLADKNQVENLWAYCFEPREDPFFRWYFTHYYRPEQVLIGEENGVMCCVTHLNPYRLVLRGIQVNTSYVVGLATHPAARSQGVGKQLLQATLEEMRKKQEYVQILMPSNAGFYQMYGYELYCHQWQETRNVGSLCVKVPDSLQYAFISSPEQWRYLASVYEQYTQGLSGYAIRDEVSWRSHIAAQLAEGYIVACFMDKMPISYAFYRINTPMIQCGEFIYTSFQGKKGLLHYMYNHRSQGEILQWNEGLHDQSYRFYSDGKKGHQTIPFMTCRIVDVKGVLEMIPYPAEWTGEIIFHIKDPLVAWNGGNWKLQVNHGQGHVKRTEDTPTVEMSVGALGMLIFGTVSAKALAYNEKIHGNDEAILLLDRLFPVEHCFINEWY</sequence>
<dbReference type="Gene3D" id="3.40.630.30">
    <property type="match status" value="2"/>
</dbReference>
<dbReference type="SUPFAM" id="SSF55729">
    <property type="entry name" value="Acyl-CoA N-acyltransferases (Nat)"/>
    <property type="match status" value="1"/>
</dbReference>
<dbReference type="InterPro" id="IPR051554">
    <property type="entry name" value="Acetyltransferase_Eis"/>
</dbReference>
<protein>
    <submittedName>
        <fullName evidence="2">Acetyltransferase, GNAT family</fullName>
    </submittedName>
</protein>
<dbReference type="Gene3D" id="3.30.1050.10">
    <property type="entry name" value="SCP2 sterol-binding domain"/>
    <property type="match status" value="1"/>
</dbReference>
<dbReference type="AlphaFoldDB" id="A0A134CE71"/>
<dbReference type="RefSeq" id="WP_062486159.1">
    <property type="nucleotide sequence ID" value="NZ_KQ960953.1"/>
</dbReference>
<dbReference type="InterPro" id="IPR036527">
    <property type="entry name" value="SCP2_sterol-bd_dom_sf"/>
</dbReference>
<dbReference type="Proteomes" id="UP000070160">
    <property type="component" value="Unassembled WGS sequence"/>
</dbReference>
<comment type="caution">
    <text evidence="2">The sequence shown here is derived from an EMBL/GenBank/DDBJ whole genome shotgun (WGS) entry which is preliminary data.</text>
</comment>
<dbReference type="Pfam" id="PF17668">
    <property type="entry name" value="Acetyltransf_17"/>
    <property type="match status" value="1"/>
</dbReference>
<dbReference type="GO" id="GO:0030649">
    <property type="term" value="P:aminoglycoside antibiotic catabolic process"/>
    <property type="evidence" value="ECO:0007669"/>
    <property type="project" value="TreeGrafter"/>
</dbReference>
<dbReference type="CDD" id="cd04301">
    <property type="entry name" value="NAT_SF"/>
    <property type="match status" value="1"/>
</dbReference>
<dbReference type="InterPro" id="IPR041380">
    <property type="entry name" value="Acetyltransf_17"/>
</dbReference>
<dbReference type="SUPFAM" id="SSF55718">
    <property type="entry name" value="SCP-like"/>
    <property type="match status" value="1"/>
</dbReference>
<evidence type="ECO:0000313" key="3">
    <source>
        <dbReference type="Proteomes" id="UP000070160"/>
    </source>
</evidence>
<dbReference type="PROSITE" id="PS51186">
    <property type="entry name" value="GNAT"/>
    <property type="match status" value="1"/>
</dbReference>
<name>A0A134CE71_9FIRM</name>
<dbReference type="InterPro" id="IPR000182">
    <property type="entry name" value="GNAT_dom"/>
</dbReference>
<evidence type="ECO:0000259" key="1">
    <source>
        <dbReference type="PROSITE" id="PS51186"/>
    </source>
</evidence>
<dbReference type="Pfam" id="PF13527">
    <property type="entry name" value="Acetyltransf_9"/>
    <property type="match status" value="1"/>
</dbReference>
<dbReference type="PANTHER" id="PTHR37817">
    <property type="entry name" value="N-ACETYLTRANSFERASE EIS"/>
    <property type="match status" value="1"/>
</dbReference>
<reference evidence="3" key="1">
    <citation type="submission" date="2016-01" db="EMBL/GenBank/DDBJ databases">
        <authorList>
            <person name="Mitreva M."/>
            <person name="Pepin K.H."/>
            <person name="Mihindukulasuriya K.A."/>
            <person name="Fulton R."/>
            <person name="Fronick C."/>
            <person name="O'Laughlin M."/>
            <person name="Miner T."/>
            <person name="Herter B."/>
            <person name="Rosa B.A."/>
            <person name="Cordes M."/>
            <person name="Tomlinson C."/>
            <person name="Wollam A."/>
            <person name="Palsikar V.B."/>
            <person name="Mardis E.R."/>
            <person name="Wilson R.K."/>
        </authorList>
    </citation>
    <scope>NUCLEOTIDE SEQUENCE [LARGE SCALE GENOMIC DNA]</scope>
    <source>
        <strain evidence="3">KA00182</strain>
    </source>
</reference>
<proteinExistence type="predicted"/>